<evidence type="ECO:0008006" key="10">
    <source>
        <dbReference type="Google" id="ProtNLM"/>
    </source>
</evidence>
<dbReference type="Pfam" id="PF12895">
    <property type="entry name" value="ANAPC3"/>
    <property type="match status" value="1"/>
</dbReference>
<dbReference type="PROSITE" id="PS50005">
    <property type="entry name" value="TPR"/>
    <property type="match status" value="5"/>
</dbReference>
<dbReference type="GO" id="GO:0031145">
    <property type="term" value="P:anaphase-promoting complex-dependent catabolic process"/>
    <property type="evidence" value="ECO:0007669"/>
    <property type="project" value="TreeGrafter"/>
</dbReference>
<keyword evidence="3 6" id="KW-0802">TPR repeat</keyword>
<dbReference type="PANTHER" id="PTHR12558:SF13">
    <property type="entry name" value="CELL DIVISION CYCLE PROTEIN 27 HOMOLOG"/>
    <property type="match status" value="1"/>
</dbReference>
<feature type="repeat" description="TPR" evidence="6">
    <location>
        <begin position="494"/>
        <end position="527"/>
    </location>
</feature>
<dbReference type="OrthoDB" id="329563at2759"/>
<dbReference type="PROSITE" id="PS50293">
    <property type="entry name" value="TPR_REGION"/>
    <property type="match status" value="1"/>
</dbReference>
<evidence type="ECO:0000313" key="9">
    <source>
        <dbReference type="Proteomes" id="UP000324897"/>
    </source>
</evidence>
<evidence type="ECO:0000256" key="6">
    <source>
        <dbReference type="PROSITE-ProRule" id="PRU00339"/>
    </source>
</evidence>
<dbReference type="Proteomes" id="UP000324897">
    <property type="component" value="Chromosome 3"/>
</dbReference>
<dbReference type="AlphaFoldDB" id="A0A5J9TB47"/>
<dbReference type="Pfam" id="PF14559">
    <property type="entry name" value="TPR_19"/>
    <property type="match status" value="1"/>
</dbReference>
<dbReference type="Gene3D" id="1.25.40.10">
    <property type="entry name" value="Tetratricopeptide repeat domain"/>
    <property type="match status" value="4"/>
</dbReference>
<feature type="region of interest" description="Disordered" evidence="7">
    <location>
        <begin position="232"/>
        <end position="254"/>
    </location>
</feature>
<evidence type="ECO:0000256" key="7">
    <source>
        <dbReference type="SAM" id="MobiDB-lite"/>
    </source>
</evidence>
<evidence type="ECO:0000256" key="3">
    <source>
        <dbReference type="ARBA" id="ARBA00022803"/>
    </source>
</evidence>
<dbReference type="SUPFAM" id="SSF48452">
    <property type="entry name" value="TPR-like"/>
    <property type="match status" value="2"/>
</dbReference>
<evidence type="ECO:0000256" key="2">
    <source>
        <dbReference type="ARBA" id="ARBA00022737"/>
    </source>
</evidence>
<dbReference type="InterPro" id="IPR011990">
    <property type="entry name" value="TPR-like_helical_dom_sf"/>
</dbReference>
<accession>A0A5J9TB47</accession>
<dbReference type="GO" id="GO:0007091">
    <property type="term" value="P:metaphase/anaphase transition of mitotic cell cycle"/>
    <property type="evidence" value="ECO:0007669"/>
    <property type="project" value="TreeGrafter"/>
</dbReference>
<dbReference type="SMART" id="SM00028">
    <property type="entry name" value="TPR"/>
    <property type="match status" value="8"/>
</dbReference>
<evidence type="ECO:0000256" key="1">
    <source>
        <dbReference type="ARBA" id="ARBA00004123"/>
    </source>
</evidence>
<dbReference type="GO" id="GO:0005737">
    <property type="term" value="C:cytoplasm"/>
    <property type="evidence" value="ECO:0007669"/>
    <property type="project" value="TreeGrafter"/>
</dbReference>
<dbReference type="FunFam" id="1.25.40.10:FF:000018">
    <property type="entry name" value="Cell division cycle protein 27 homolog B"/>
    <property type="match status" value="1"/>
</dbReference>
<gene>
    <name evidence="8" type="ORF">EJB05_41590</name>
</gene>
<dbReference type="Pfam" id="PF00515">
    <property type="entry name" value="TPR_1"/>
    <property type="match status" value="1"/>
</dbReference>
<keyword evidence="4" id="KW-0539">Nucleus</keyword>
<dbReference type="InterPro" id="IPR019734">
    <property type="entry name" value="TPR_rpt"/>
</dbReference>
<name>A0A5J9TB47_9POAL</name>
<dbReference type="EMBL" id="RWGY01000039">
    <property type="protein sequence ID" value="TVU08198.1"/>
    <property type="molecule type" value="Genomic_DNA"/>
</dbReference>
<feature type="repeat" description="TPR" evidence="6">
    <location>
        <begin position="664"/>
        <end position="697"/>
    </location>
</feature>
<dbReference type="GO" id="GO:0005680">
    <property type="term" value="C:anaphase-promoting complex"/>
    <property type="evidence" value="ECO:0007669"/>
    <property type="project" value="TreeGrafter"/>
</dbReference>
<feature type="repeat" description="TPR" evidence="6">
    <location>
        <begin position="101"/>
        <end position="134"/>
    </location>
</feature>
<comment type="subcellular location">
    <subcellularLocation>
        <location evidence="1">Nucleus</location>
    </subcellularLocation>
</comment>
<comment type="similarity">
    <text evidence="5">Belongs to the APC3/CDC27 family.</text>
</comment>
<feature type="repeat" description="TPR" evidence="6">
    <location>
        <begin position="562"/>
        <end position="595"/>
    </location>
</feature>
<dbReference type="PANTHER" id="PTHR12558">
    <property type="entry name" value="CELL DIVISION CYCLE 16,23,27"/>
    <property type="match status" value="1"/>
</dbReference>
<evidence type="ECO:0000313" key="8">
    <source>
        <dbReference type="EMBL" id="TVU08198.1"/>
    </source>
</evidence>
<keyword evidence="9" id="KW-1185">Reference proteome</keyword>
<keyword evidence="2" id="KW-0677">Repeat</keyword>
<evidence type="ECO:0000256" key="5">
    <source>
        <dbReference type="ARBA" id="ARBA00038210"/>
    </source>
</evidence>
<dbReference type="GO" id="GO:0051301">
    <property type="term" value="P:cell division"/>
    <property type="evidence" value="ECO:0007669"/>
    <property type="project" value="TreeGrafter"/>
</dbReference>
<reference evidence="8 9" key="1">
    <citation type="journal article" date="2019" name="Sci. Rep.">
        <title>A high-quality genome of Eragrostis curvula grass provides insights into Poaceae evolution and supports new strategies to enhance forage quality.</title>
        <authorList>
            <person name="Carballo J."/>
            <person name="Santos B.A.C.M."/>
            <person name="Zappacosta D."/>
            <person name="Garbus I."/>
            <person name="Selva J.P."/>
            <person name="Gallo C.A."/>
            <person name="Diaz A."/>
            <person name="Albertini E."/>
            <person name="Caccamo M."/>
            <person name="Echenique V."/>
        </authorList>
    </citation>
    <scope>NUCLEOTIDE SEQUENCE [LARGE SCALE GENOMIC DNA]</scope>
    <source>
        <strain evidence="9">cv. Victoria</strain>
        <tissue evidence="8">Leaf</tissue>
    </source>
</reference>
<organism evidence="8 9">
    <name type="scientific">Eragrostis curvula</name>
    <name type="common">weeping love grass</name>
    <dbReference type="NCBI Taxonomy" id="38414"/>
    <lineage>
        <taxon>Eukaryota</taxon>
        <taxon>Viridiplantae</taxon>
        <taxon>Streptophyta</taxon>
        <taxon>Embryophyta</taxon>
        <taxon>Tracheophyta</taxon>
        <taxon>Spermatophyta</taxon>
        <taxon>Magnoliopsida</taxon>
        <taxon>Liliopsida</taxon>
        <taxon>Poales</taxon>
        <taxon>Poaceae</taxon>
        <taxon>PACMAD clade</taxon>
        <taxon>Chloridoideae</taxon>
        <taxon>Eragrostideae</taxon>
        <taxon>Eragrostidinae</taxon>
        <taxon>Eragrostis</taxon>
    </lineage>
</organism>
<sequence length="721" mass="81547">METLMVDRVHSSLRLFMHRNAVFLCERLCAQFPSETNVQLLATCYLHNNQPYAAYHILKGKKLPESRYLFALSCFRMNLLREAEETLCPVDEPNMEVPIGAPGHYLLGVIYRCTGRISAAAEQFTQALTLDPLLWAAYEELCILGVAEDADECFSEATALRLQQENTSTSCLENSNFANENRVLPSNVSSSLEDISPKQVKHLHANNMSEVPGYSHGRAAALHVQNSASSNVAQFDTPSPTATQTSGIMPPPLFRNAHAYQNTISGDAPTKQKANAANQPLRRKFLDEARLKRVSGRLFNQSSDSVPRRSLRLSRDTTINSNSNISQFGGNGTDHASGSRYEVIDEMCTDNIPAASSSISSADGRFFEQDKVERILSQDSKLAIGIRELLGLLRTLGEGFRLSCLFKCQEALEAYRKLPEQQFRTGWVLCQVGKAYFELVDYLEADHYFELAHRLSPCTLDGMDVYSTVLYHLNEEMRLSYLAQELISIDRLSPQAWCAVGNCFALRKDHETALKNFQRAVQLDSRFAYAHTLCGHEYSALEDYENSIKFYRCALQVDERHYNAWYGLGVVYLRQEKFEFAEHHFRRAFQINPRSSVLMCYLGMALHSLKRNEDALEMMEKAIFADKKNPLPKYQKALILLGLQRYPEALDELERLKEIAPHESSMYALMGKIYKQLNILDKAVFCFGIALDLKPPAADLAIIKSAMEKVHLPDELMEDDI</sequence>
<comment type="caution">
    <text evidence="8">The sequence shown here is derived from an EMBL/GenBank/DDBJ whole genome shotgun (WGS) entry which is preliminary data.</text>
</comment>
<feature type="compositionally biased region" description="Polar residues" evidence="7">
    <location>
        <begin position="232"/>
        <end position="247"/>
    </location>
</feature>
<dbReference type="Pfam" id="PF13181">
    <property type="entry name" value="TPR_8"/>
    <property type="match status" value="2"/>
</dbReference>
<protein>
    <recommendedName>
        <fullName evidence="10">Cdc23 domain-containing protein</fullName>
    </recommendedName>
</protein>
<feature type="repeat" description="TPR" evidence="6">
    <location>
        <begin position="528"/>
        <end position="561"/>
    </location>
</feature>
<dbReference type="Gramene" id="TVU08198">
    <property type="protein sequence ID" value="TVU08198"/>
    <property type="gene ID" value="EJB05_41590"/>
</dbReference>
<proteinExistence type="inferred from homology"/>
<dbReference type="GO" id="GO:0016567">
    <property type="term" value="P:protein ubiquitination"/>
    <property type="evidence" value="ECO:0007669"/>
    <property type="project" value="TreeGrafter"/>
</dbReference>
<evidence type="ECO:0000256" key="4">
    <source>
        <dbReference type="ARBA" id="ARBA00023242"/>
    </source>
</evidence>